<dbReference type="AlphaFoldDB" id="A0A8S1GW70"/>
<evidence type="ECO:0000313" key="2">
    <source>
        <dbReference type="Proteomes" id="UP000835052"/>
    </source>
</evidence>
<sequence length="66" mass="7772">MFGLKKSSSALYDIMFLISRIAAILERINKSLKRTKSETNHRIFKSFGTFIVEKKNFSLKLRSRFQ</sequence>
<comment type="caution">
    <text evidence="1">The sequence shown here is derived from an EMBL/GenBank/DDBJ whole genome shotgun (WGS) entry which is preliminary data.</text>
</comment>
<name>A0A8S1GW70_9PELO</name>
<keyword evidence="2" id="KW-1185">Reference proteome</keyword>
<reference evidence="1" key="1">
    <citation type="submission" date="2020-10" db="EMBL/GenBank/DDBJ databases">
        <authorList>
            <person name="Kikuchi T."/>
        </authorList>
    </citation>
    <scope>NUCLEOTIDE SEQUENCE</scope>
    <source>
        <strain evidence="1">NKZ352</strain>
    </source>
</reference>
<protein>
    <submittedName>
        <fullName evidence="1">Uncharacterized protein</fullName>
    </submittedName>
</protein>
<dbReference type="Proteomes" id="UP000835052">
    <property type="component" value="Unassembled WGS sequence"/>
</dbReference>
<gene>
    <name evidence="1" type="ORF">CAUJ_LOCUS3031</name>
</gene>
<evidence type="ECO:0000313" key="1">
    <source>
        <dbReference type="EMBL" id="CAD6187112.1"/>
    </source>
</evidence>
<proteinExistence type="predicted"/>
<dbReference type="EMBL" id="CAJGYM010000005">
    <property type="protein sequence ID" value="CAD6187112.1"/>
    <property type="molecule type" value="Genomic_DNA"/>
</dbReference>
<organism evidence="1 2">
    <name type="scientific">Caenorhabditis auriculariae</name>
    <dbReference type="NCBI Taxonomy" id="2777116"/>
    <lineage>
        <taxon>Eukaryota</taxon>
        <taxon>Metazoa</taxon>
        <taxon>Ecdysozoa</taxon>
        <taxon>Nematoda</taxon>
        <taxon>Chromadorea</taxon>
        <taxon>Rhabditida</taxon>
        <taxon>Rhabditina</taxon>
        <taxon>Rhabditomorpha</taxon>
        <taxon>Rhabditoidea</taxon>
        <taxon>Rhabditidae</taxon>
        <taxon>Peloderinae</taxon>
        <taxon>Caenorhabditis</taxon>
    </lineage>
</organism>
<accession>A0A8S1GW70</accession>